<dbReference type="SMART" id="SM01001">
    <property type="entry name" value="AIRC"/>
    <property type="match status" value="1"/>
</dbReference>
<keyword evidence="1" id="KW-0472">Membrane</keyword>
<keyword evidence="1" id="KW-0812">Transmembrane</keyword>
<dbReference type="PANTHER" id="PTHR43064:SF1">
    <property type="entry name" value="SLL1489 PROTEIN"/>
    <property type="match status" value="1"/>
</dbReference>
<dbReference type="AlphaFoldDB" id="A0A3B1CB04"/>
<feature type="domain" description="PurE" evidence="2">
    <location>
        <begin position="118"/>
        <end position="250"/>
    </location>
</feature>
<evidence type="ECO:0000259" key="2">
    <source>
        <dbReference type="SMART" id="SM01001"/>
    </source>
</evidence>
<dbReference type="GO" id="GO:0006189">
    <property type="term" value="P:'de novo' IMP biosynthetic process"/>
    <property type="evidence" value="ECO:0007669"/>
    <property type="project" value="InterPro"/>
</dbReference>
<dbReference type="EMBL" id="UOGA01000193">
    <property type="protein sequence ID" value="VAX21108.1"/>
    <property type="molecule type" value="Genomic_DNA"/>
</dbReference>
<evidence type="ECO:0000313" key="3">
    <source>
        <dbReference type="EMBL" id="VAX21108.1"/>
    </source>
</evidence>
<organism evidence="3">
    <name type="scientific">hydrothermal vent metagenome</name>
    <dbReference type="NCBI Taxonomy" id="652676"/>
    <lineage>
        <taxon>unclassified sequences</taxon>
        <taxon>metagenomes</taxon>
        <taxon>ecological metagenomes</taxon>
    </lineage>
</organism>
<dbReference type="Gene3D" id="3.40.50.1970">
    <property type="match status" value="1"/>
</dbReference>
<dbReference type="Pfam" id="PF00731">
    <property type="entry name" value="AIRC"/>
    <property type="match status" value="1"/>
</dbReference>
<reference evidence="3" key="1">
    <citation type="submission" date="2018-06" db="EMBL/GenBank/DDBJ databases">
        <authorList>
            <person name="Zhirakovskaya E."/>
        </authorList>
    </citation>
    <scope>NUCLEOTIDE SEQUENCE</scope>
</reference>
<protein>
    <submittedName>
        <fullName evidence="3">Circadian phase modifier</fullName>
    </submittedName>
</protein>
<proteinExistence type="predicted"/>
<keyword evidence="1" id="KW-1133">Transmembrane helix</keyword>
<feature type="transmembrane region" description="Helical" evidence="1">
    <location>
        <begin position="198"/>
        <end position="219"/>
    </location>
</feature>
<gene>
    <name evidence="3" type="ORF">MNBD_NITROSPINAE04-2245</name>
</gene>
<feature type="transmembrane region" description="Helical" evidence="1">
    <location>
        <begin position="173"/>
        <end position="192"/>
    </location>
</feature>
<dbReference type="GO" id="GO:0016787">
    <property type="term" value="F:hydrolase activity"/>
    <property type="evidence" value="ECO:0007669"/>
    <property type="project" value="InterPro"/>
</dbReference>
<dbReference type="PANTHER" id="PTHR43064">
    <property type="entry name" value="PHOSPHORIBOSYLAMINOIMIDAZOLE CARBOXYLASE-RELATED"/>
    <property type="match status" value="1"/>
</dbReference>
<dbReference type="SUPFAM" id="SSF52255">
    <property type="entry name" value="N5-CAIR mutase (phosphoribosylaminoimidazole carboxylase, PurE)"/>
    <property type="match status" value="1"/>
</dbReference>
<dbReference type="NCBIfam" id="NF033503">
    <property type="entry name" value="LarB"/>
    <property type="match status" value="1"/>
</dbReference>
<accession>A0A3B1CB04</accession>
<dbReference type="InterPro" id="IPR000031">
    <property type="entry name" value="PurE_dom"/>
</dbReference>
<evidence type="ECO:0000256" key="1">
    <source>
        <dbReference type="SAM" id="Phobius"/>
    </source>
</evidence>
<dbReference type="InterPro" id="IPR039476">
    <property type="entry name" value="P2CMN_synthase_LarB"/>
</dbReference>
<name>A0A3B1CB04_9ZZZZ</name>
<sequence length="253" mass="26811">MTNQELIKIIGLLYEKKIKPQEALNMLKRFPTENLGFANIDHHRGLRQGFAEVVYCEGKSVQDVAAIAERLIAGKGPLLLTRANQKIFTRIKSLSDKAVFHKRSGTIVIEPEKRNKTGYVLVVSAGTSDIPVAEEAAVTASVMGSKVQTLYDVGVAGIHRLLKYIDMLMKARVIVVVAGMDGALASVVGGLVDRPVVAVPTSVGYGAAFGGVAALLAMLNSCSAGVAVMNIDNGYGAGALAHKINVVPKNSDK</sequence>